<evidence type="ECO:0000256" key="7">
    <source>
        <dbReference type="ARBA" id="ARBA00023163"/>
    </source>
</evidence>
<dbReference type="GO" id="GO:0000981">
    <property type="term" value="F:DNA-binding transcription factor activity, RNA polymerase II-specific"/>
    <property type="evidence" value="ECO:0007669"/>
    <property type="project" value="TreeGrafter"/>
</dbReference>
<dbReference type="InterPro" id="IPR023260">
    <property type="entry name" value="Cys/Ser-rich_nuc_prot"/>
</dbReference>
<feature type="compositionally biased region" description="Basic and acidic residues" evidence="9">
    <location>
        <begin position="187"/>
        <end position="201"/>
    </location>
</feature>
<feature type="region of interest" description="Disordered" evidence="9">
    <location>
        <begin position="1"/>
        <end position="299"/>
    </location>
</feature>
<sequence>MKLRVQFSLQASTMSEQENSRSPPSTVLPAEPPAGPPEQEQEPHLDPCDAGRDTSDTNMGNNVFSSSEKSSDEAAGTEEGNEEDSGSKEPSQDPTKDRACEATDERLPCPQEAVLQELKEREVPRDSADLSAGGGEGSGDKDVEGEDRRESGEGSGSPVGDSGYCANNSDDSRGKEGEEGAPGNGCEGKDTNEGSSDDVKDSAGCNSGVDSTPNWNRKDADCTTDANTTQDCTSDAKDTSNPTTAEHTNDTPNQIHTPGTTNTIPESTATLDSTRDEKTPVNPLALTAPCGMPVGQNGANELQVPAIDHITRDTDSEAGDSICSEEGDQEVCRGGGDCPHQEAEEGWEYVVDEEFNVPRRPVFNGAADHLERRSSLKRRASEDSEDSKPAKCRRGIQFEGVTVFYFPRSQGFTCVPSQGGSSLGMSRRHSHIRQFSLAEHAVEQRRAHREHLLRLRQQRSAREHGESSSRGSSSEDSEENSEEASDLSDSELDADSYYFLQPLPIRQRRALLRQAGICHIEGVEKEECKDIRISREMCGCQCKVYCDPDTCQCCQAGIKCQVSPCCVSPCHLSRLDGGGSGESYLKAQQSLRNSSCSVFVLHCMISCLE</sequence>
<evidence type="ECO:0000256" key="3">
    <source>
        <dbReference type="ARBA" id="ARBA00022703"/>
    </source>
</evidence>
<evidence type="ECO:0000256" key="4">
    <source>
        <dbReference type="ARBA" id="ARBA00023015"/>
    </source>
</evidence>
<dbReference type="GO" id="GO:0005634">
    <property type="term" value="C:nucleus"/>
    <property type="evidence" value="ECO:0007669"/>
    <property type="project" value="UniProtKB-SubCell"/>
</dbReference>
<keyword evidence="3" id="KW-0053">Apoptosis</keyword>
<evidence type="ECO:0000313" key="11">
    <source>
        <dbReference type="EMBL" id="MPC41252.1"/>
    </source>
</evidence>
<reference evidence="11 12" key="1">
    <citation type="submission" date="2019-05" db="EMBL/GenBank/DDBJ databases">
        <title>Another draft genome of Portunus trituberculatus and its Hox gene families provides insights of decapod evolution.</title>
        <authorList>
            <person name="Jeong J.-H."/>
            <person name="Song I."/>
            <person name="Kim S."/>
            <person name="Choi T."/>
            <person name="Kim D."/>
            <person name="Ryu S."/>
            <person name="Kim W."/>
        </authorList>
    </citation>
    <scope>NUCLEOTIDE SEQUENCE [LARGE SCALE GENOMIC DNA]</scope>
    <source>
        <tissue evidence="11">Muscle</tissue>
    </source>
</reference>
<dbReference type="GO" id="GO:0006915">
    <property type="term" value="P:apoptotic process"/>
    <property type="evidence" value="ECO:0007669"/>
    <property type="project" value="UniProtKB-KW"/>
</dbReference>
<keyword evidence="8" id="KW-0539">Nucleus</keyword>
<evidence type="ECO:0000256" key="1">
    <source>
        <dbReference type="ARBA" id="ARBA00004123"/>
    </source>
</evidence>
<feature type="compositionally biased region" description="Basic and acidic residues" evidence="9">
    <location>
        <begin position="41"/>
        <end position="55"/>
    </location>
</feature>
<feature type="compositionally biased region" description="Polar residues" evidence="9">
    <location>
        <begin position="56"/>
        <end position="68"/>
    </location>
</feature>
<feature type="compositionally biased region" description="Basic and acidic residues" evidence="9">
    <location>
        <begin position="138"/>
        <end position="152"/>
    </location>
</feature>
<evidence type="ECO:0000256" key="9">
    <source>
        <dbReference type="SAM" id="MobiDB-lite"/>
    </source>
</evidence>
<feature type="compositionally biased region" description="Basic and acidic residues" evidence="9">
    <location>
        <begin position="85"/>
        <end position="107"/>
    </location>
</feature>
<dbReference type="Proteomes" id="UP000324222">
    <property type="component" value="Unassembled WGS sequence"/>
</dbReference>
<dbReference type="GO" id="GO:0043565">
    <property type="term" value="F:sequence-specific DNA binding"/>
    <property type="evidence" value="ECO:0007669"/>
    <property type="project" value="TreeGrafter"/>
</dbReference>
<comment type="similarity">
    <text evidence="2">Belongs to the AXUD1 family.</text>
</comment>
<keyword evidence="6" id="KW-0010">Activator</keyword>
<feature type="compositionally biased region" description="Polar residues" evidence="9">
    <location>
        <begin position="224"/>
        <end position="272"/>
    </location>
</feature>
<keyword evidence="5" id="KW-0238">DNA-binding</keyword>
<keyword evidence="7" id="KW-0804">Transcription</keyword>
<feature type="region of interest" description="Disordered" evidence="9">
    <location>
        <begin position="455"/>
        <end position="490"/>
    </location>
</feature>
<dbReference type="Pfam" id="PF16019">
    <property type="entry name" value="CSRNP_N"/>
    <property type="match status" value="1"/>
</dbReference>
<name>A0A5B7F3W8_PORTR</name>
<keyword evidence="4" id="KW-0805">Transcription regulation</keyword>
<evidence type="ECO:0000256" key="2">
    <source>
        <dbReference type="ARBA" id="ARBA00008548"/>
    </source>
</evidence>
<comment type="subcellular location">
    <subcellularLocation>
        <location evidence="1">Nucleus</location>
    </subcellularLocation>
</comment>
<feature type="compositionally biased region" description="Polar residues" evidence="9">
    <location>
        <begin position="7"/>
        <end position="25"/>
    </location>
</feature>
<accession>A0A5B7F3W8</accession>
<dbReference type="PANTHER" id="PTHR13580:SF9">
    <property type="entry name" value="AXIN1 UP-REGULATED 1, ISOFORM A"/>
    <property type="match status" value="1"/>
</dbReference>
<feature type="domain" description="Cysteine/serine-rich nuclear protein N-terminal" evidence="10">
    <location>
        <begin position="392"/>
        <end position="573"/>
    </location>
</feature>
<feature type="compositionally biased region" description="Basic and acidic residues" evidence="9">
    <location>
        <begin position="117"/>
        <end position="128"/>
    </location>
</feature>
<evidence type="ECO:0000256" key="8">
    <source>
        <dbReference type="ARBA" id="ARBA00023242"/>
    </source>
</evidence>
<feature type="compositionally biased region" description="Acidic residues" evidence="9">
    <location>
        <begin position="75"/>
        <end position="84"/>
    </location>
</feature>
<feature type="compositionally biased region" description="Polar residues" evidence="9">
    <location>
        <begin position="204"/>
        <end position="215"/>
    </location>
</feature>
<feature type="compositionally biased region" description="Acidic residues" evidence="9">
    <location>
        <begin position="475"/>
        <end position="490"/>
    </location>
</feature>
<protein>
    <submittedName>
        <fullName evidence="11">Cysteine/serine-rich nuclear protein 2</fullName>
    </submittedName>
</protein>
<dbReference type="InterPro" id="IPR031972">
    <property type="entry name" value="CSRNP_N"/>
</dbReference>
<proteinExistence type="inferred from homology"/>
<evidence type="ECO:0000259" key="10">
    <source>
        <dbReference type="Pfam" id="PF16019"/>
    </source>
</evidence>
<organism evidence="11 12">
    <name type="scientific">Portunus trituberculatus</name>
    <name type="common">Swimming crab</name>
    <name type="synonym">Neptunus trituberculatus</name>
    <dbReference type="NCBI Taxonomy" id="210409"/>
    <lineage>
        <taxon>Eukaryota</taxon>
        <taxon>Metazoa</taxon>
        <taxon>Ecdysozoa</taxon>
        <taxon>Arthropoda</taxon>
        <taxon>Crustacea</taxon>
        <taxon>Multicrustacea</taxon>
        <taxon>Malacostraca</taxon>
        <taxon>Eumalacostraca</taxon>
        <taxon>Eucarida</taxon>
        <taxon>Decapoda</taxon>
        <taxon>Pleocyemata</taxon>
        <taxon>Brachyura</taxon>
        <taxon>Eubrachyura</taxon>
        <taxon>Portunoidea</taxon>
        <taxon>Portunidae</taxon>
        <taxon>Portuninae</taxon>
        <taxon>Portunus</taxon>
    </lineage>
</organism>
<evidence type="ECO:0000256" key="5">
    <source>
        <dbReference type="ARBA" id="ARBA00023125"/>
    </source>
</evidence>
<dbReference type="PRINTS" id="PR02031">
    <property type="entry name" value="CYSSERRICHNP"/>
</dbReference>
<dbReference type="AlphaFoldDB" id="A0A5B7F3W8"/>
<evidence type="ECO:0000256" key="6">
    <source>
        <dbReference type="ARBA" id="ARBA00023159"/>
    </source>
</evidence>
<comment type="caution">
    <text evidence="11">The sequence shown here is derived from an EMBL/GenBank/DDBJ whole genome shotgun (WGS) entry which is preliminary data.</text>
</comment>
<gene>
    <name evidence="11" type="primary">CSRNP2</name>
    <name evidence="11" type="ORF">E2C01_034840</name>
</gene>
<dbReference type="PANTHER" id="PTHR13580">
    <property type="entry name" value="TGF-BETA INDUCED APOPTOSIS PROTEIN"/>
    <property type="match status" value="1"/>
</dbReference>
<keyword evidence="12" id="KW-1185">Reference proteome</keyword>
<dbReference type="EMBL" id="VSRR010004987">
    <property type="protein sequence ID" value="MPC41252.1"/>
    <property type="molecule type" value="Genomic_DNA"/>
</dbReference>
<evidence type="ECO:0000313" key="12">
    <source>
        <dbReference type="Proteomes" id="UP000324222"/>
    </source>
</evidence>